<feature type="non-terminal residue" evidence="2">
    <location>
        <position position="141"/>
    </location>
</feature>
<evidence type="ECO:0000313" key="2">
    <source>
        <dbReference type="EMBL" id="HEB95615.1"/>
    </source>
</evidence>
<dbReference type="AlphaFoldDB" id="A0A831W8D6"/>
<sequence length="141" mass="15173">MNPTMIDSGPPSPPVAAAPPPPVIDDRGKAAPPPPAGESGDSAETALPAALIRSLRELRAEIRDLLDFVAKVKLGLTSIAAGADYVRRTREDMEQLIAAIAGLNDDLHHDGVRHIINLWEQLLVNPVIVDPEREAQQEEQL</sequence>
<accession>A0A831W8D6</accession>
<comment type="caution">
    <text evidence="2">The sequence shown here is derived from an EMBL/GenBank/DDBJ whole genome shotgun (WGS) entry which is preliminary data.</text>
</comment>
<proteinExistence type="predicted"/>
<name>A0A831W8D6_9GAMM</name>
<protein>
    <submittedName>
        <fullName evidence="2">Uncharacterized protein</fullName>
    </submittedName>
</protein>
<evidence type="ECO:0000256" key="1">
    <source>
        <dbReference type="SAM" id="MobiDB-lite"/>
    </source>
</evidence>
<organism evidence="2">
    <name type="scientific">Sedimenticola thiotaurini</name>
    <dbReference type="NCBI Taxonomy" id="1543721"/>
    <lineage>
        <taxon>Bacteria</taxon>
        <taxon>Pseudomonadati</taxon>
        <taxon>Pseudomonadota</taxon>
        <taxon>Gammaproteobacteria</taxon>
        <taxon>Chromatiales</taxon>
        <taxon>Sedimenticolaceae</taxon>
        <taxon>Sedimenticola</taxon>
    </lineage>
</organism>
<feature type="compositionally biased region" description="Pro residues" evidence="1">
    <location>
        <begin position="10"/>
        <end position="23"/>
    </location>
</feature>
<reference evidence="2" key="1">
    <citation type="journal article" date="2020" name="mSystems">
        <title>Genome- and Community-Level Interaction Insights into Carbon Utilization and Element Cycling Functions of Hydrothermarchaeota in Hydrothermal Sediment.</title>
        <authorList>
            <person name="Zhou Z."/>
            <person name="Liu Y."/>
            <person name="Xu W."/>
            <person name="Pan J."/>
            <person name="Luo Z.H."/>
            <person name="Li M."/>
        </authorList>
    </citation>
    <scope>NUCLEOTIDE SEQUENCE [LARGE SCALE GENOMIC DNA]</scope>
    <source>
        <strain evidence="2">HyVt-443</strain>
    </source>
</reference>
<dbReference type="EMBL" id="DRKP01000051">
    <property type="protein sequence ID" value="HEB95615.1"/>
    <property type="molecule type" value="Genomic_DNA"/>
</dbReference>
<dbReference type="Proteomes" id="UP000886251">
    <property type="component" value="Unassembled WGS sequence"/>
</dbReference>
<feature type="region of interest" description="Disordered" evidence="1">
    <location>
        <begin position="1"/>
        <end position="45"/>
    </location>
</feature>
<gene>
    <name evidence="2" type="ORF">ENI96_04195</name>
</gene>